<protein>
    <submittedName>
        <fullName evidence="1">2677_t:CDS:1</fullName>
    </submittedName>
</protein>
<keyword evidence="2" id="KW-1185">Reference proteome</keyword>
<evidence type="ECO:0000313" key="2">
    <source>
        <dbReference type="Proteomes" id="UP000789375"/>
    </source>
</evidence>
<dbReference type="Proteomes" id="UP000789375">
    <property type="component" value="Unassembled WGS sequence"/>
</dbReference>
<dbReference type="EMBL" id="CAJVPP010002085">
    <property type="protein sequence ID" value="CAG8586387.1"/>
    <property type="molecule type" value="Genomic_DNA"/>
</dbReference>
<proteinExistence type="predicted"/>
<evidence type="ECO:0000313" key="1">
    <source>
        <dbReference type="EMBL" id="CAG8586387.1"/>
    </source>
</evidence>
<dbReference type="AlphaFoldDB" id="A0A9N9C3C4"/>
<name>A0A9N9C3C4_FUNMO</name>
<comment type="caution">
    <text evidence="1">The sequence shown here is derived from an EMBL/GenBank/DDBJ whole genome shotgun (WGS) entry which is preliminary data.</text>
</comment>
<reference evidence="1" key="1">
    <citation type="submission" date="2021-06" db="EMBL/GenBank/DDBJ databases">
        <authorList>
            <person name="Kallberg Y."/>
            <person name="Tangrot J."/>
            <person name="Rosling A."/>
        </authorList>
    </citation>
    <scope>NUCLEOTIDE SEQUENCE</scope>
    <source>
        <strain evidence="1">87-6 pot B 2015</strain>
    </source>
</reference>
<gene>
    <name evidence="1" type="ORF">FMOSSE_LOCUS8214</name>
</gene>
<feature type="non-terminal residue" evidence="1">
    <location>
        <position position="1"/>
    </location>
</feature>
<sequence length="100" mass="11454">ELKLMTDMNEYLIVEKGIRGCMTMILYDDMNALYSDAMTQYMPTEILKKVSPEQILDIQSIAPDTEIGYTLEVDLEASVHLHDFFADYPLASKKQIVSEE</sequence>
<accession>A0A9N9C3C4</accession>
<organism evidence="1 2">
    <name type="scientific">Funneliformis mosseae</name>
    <name type="common">Endomycorrhizal fungus</name>
    <name type="synonym">Glomus mosseae</name>
    <dbReference type="NCBI Taxonomy" id="27381"/>
    <lineage>
        <taxon>Eukaryota</taxon>
        <taxon>Fungi</taxon>
        <taxon>Fungi incertae sedis</taxon>
        <taxon>Mucoromycota</taxon>
        <taxon>Glomeromycotina</taxon>
        <taxon>Glomeromycetes</taxon>
        <taxon>Glomerales</taxon>
        <taxon>Glomeraceae</taxon>
        <taxon>Funneliformis</taxon>
    </lineage>
</organism>